<proteinExistence type="predicted"/>
<evidence type="ECO:0000313" key="1">
    <source>
        <dbReference type="EMBL" id="GAX91159.1"/>
    </source>
</evidence>
<name>A0A292YQH3_9BACL</name>
<reference evidence="2" key="1">
    <citation type="submission" date="2017-07" db="EMBL/GenBank/DDBJ databases">
        <title>Draft genome sequence of Effusibacillus lacus strain skLN1.</title>
        <authorList>
            <person name="Watanabe M."/>
            <person name="Kojima H."/>
            <person name="Fukui M."/>
        </authorList>
    </citation>
    <scope>NUCLEOTIDE SEQUENCE [LARGE SCALE GENOMIC DNA]</scope>
    <source>
        <strain evidence="2">skLN1</strain>
    </source>
</reference>
<comment type="caution">
    <text evidence="1">The sequence shown here is derived from an EMBL/GenBank/DDBJ whole genome shotgun (WGS) entry which is preliminary data.</text>
</comment>
<evidence type="ECO:0000313" key="2">
    <source>
        <dbReference type="Proteomes" id="UP000217785"/>
    </source>
</evidence>
<dbReference type="RefSeq" id="WP_096182895.1">
    <property type="nucleotide sequence ID" value="NZ_BDUF01000086.1"/>
</dbReference>
<dbReference type="OrthoDB" id="15555at186823"/>
<gene>
    <name evidence="1" type="ORF">EFBL_2825</name>
</gene>
<keyword evidence="2" id="KW-1185">Reference proteome</keyword>
<organism evidence="1 2">
    <name type="scientific">Effusibacillus lacus</name>
    <dbReference type="NCBI Taxonomy" id="1348429"/>
    <lineage>
        <taxon>Bacteria</taxon>
        <taxon>Bacillati</taxon>
        <taxon>Bacillota</taxon>
        <taxon>Bacilli</taxon>
        <taxon>Bacillales</taxon>
        <taxon>Alicyclobacillaceae</taxon>
        <taxon>Effusibacillus</taxon>
    </lineage>
</organism>
<dbReference type="Proteomes" id="UP000217785">
    <property type="component" value="Unassembled WGS sequence"/>
</dbReference>
<dbReference type="EMBL" id="BDUF01000086">
    <property type="protein sequence ID" value="GAX91159.1"/>
    <property type="molecule type" value="Genomic_DNA"/>
</dbReference>
<sequence length="115" mass="13409">MQDFLARYYELDQLKKLIEAELEKMRRKLLDTFPGPTEQQYGPYQLKIYLQDRGSFDLRKVFPLLPSEELRYYISNPNNANIKELAKQGVLPAEKLEGTYVSKPVPVITVKEIGE</sequence>
<accession>A0A292YQH3</accession>
<protein>
    <submittedName>
        <fullName evidence="1">Uncharacterized protein</fullName>
    </submittedName>
</protein>
<dbReference type="AlphaFoldDB" id="A0A292YQH3"/>